<dbReference type="EMBL" id="HACA01020158">
    <property type="protein sequence ID" value="CDW37519.1"/>
    <property type="molecule type" value="Transcribed_RNA"/>
</dbReference>
<evidence type="ECO:0000313" key="1">
    <source>
        <dbReference type="EMBL" id="CDW37519.1"/>
    </source>
</evidence>
<proteinExistence type="predicted"/>
<sequence length="22" mass="2582">MLAILGPKTIKFYSNNPLFHYN</sequence>
<accession>A0A0K2UGZ2</accession>
<organism evidence="1">
    <name type="scientific">Lepeophtheirus salmonis</name>
    <name type="common">Salmon louse</name>
    <name type="synonym">Caligus salmonis</name>
    <dbReference type="NCBI Taxonomy" id="72036"/>
    <lineage>
        <taxon>Eukaryota</taxon>
        <taxon>Metazoa</taxon>
        <taxon>Ecdysozoa</taxon>
        <taxon>Arthropoda</taxon>
        <taxon>Crustacea</taxon>
        <taxon>Multicrustacea</taxon>
        <taxon>Hexanauplia</taxon>
        <taxon>Copepoda</taxon>
        <taxon>Siphonostomatoida</taxon>
        <taxon>Caligidae</taxon>
        <taxon>Lepeophtheirus</taxon>
    </lineage>
</organism>
<reference evidence="1" key="1">
    <citation type="submission" date="2014-05" db="EMBL/GenBank/DDBJ databases">
        <authorList>
            <person name="Chronopoulou M."/>
        </authorList>
    </citation>
    <scope>NUCLEOTIDE SEQUENCE</scope>
    <source>
        <tissue evidence="1">Whole organism</tissue>
    </source>
</reference>
<protein>
    <submittedName>
        <fullName evidence="1">Uncharacterized protein</fullName>
    </submittedName>
</protein>
<name>A0A0K2UGZ2_LEPSM</name>
<dbReference type="AlphaFoldDB" id="A0A0K2UGZ2"/>